<protein>
    <submittedName>
        <fullName evidence="1">Uncharacterized protein</fullName>
    </submittedName>
</protein>
<dbReference type="AlphaFoldDB" id="A0ABD0YDU1"/>
<comment type="caution">
    <text evidence="1">The sequence shown here is derived from an EMBL/GenBank/DDBJ whole genome shotgun (WGS) entry which is preliminary data.</text>
</comment>
<dbReference type="EMBL" id="JBFDAA010000009">
    <property type="protein sequence ID" value="KAL1129234.1"/>
    <property type="molecule type" value="Genomic_DNA"/>
</dbReference>
<evidence type="ECO:0000313" key="1">
    <source>
        <dbReference type="EMBL" id="KAL1129234.1"/>
    </source>
</evidence>
<gene>
    <name evidence="1" type="ORF">AAG570_013763</name>
</gene>
<sequence>MTMVRCKHEHIVARERRILSLQRVECLAYVSAKTLMKHLDSDHRDLVRLETQMSRNVVLDIADILMYLKWSNRIWISLLVVNKEDGDRVPVILNITSSTQDDSSGQNNTLFPKVYYLWLSAFIRVPLHYAFTIKAPKKKVFWGFRSTVKSLCLPVVNANLDKDPEVMCLQSHVCKFNYTSSNGIQLAIAIQENWDDKWKRDITDETFMPAFL</sequence>
<proteinExistence type="predicted"/>
<dbReference type="Proteomes" id="UP001558652">
    <property type="component" value="Unassembled WGS sequence"/>
</dbReference>
<reference evidence="1 2" key="1">
    <citation type="submission" date="2024-07" db="EMBL/GenBank/DDBJ databases">
        <title>Chromosome-level genome assembly of the water stick insect Ranatra chinensis (Heteroptera: Nepidae).</title>
        <authorList>
            <person name="Liu X."/>
        </authorList>
    </citation>
    <scope>NUCLEOTIDE SEQUENCE [LARGE SCALE GENOMIC DNA]</scope>
    <source>
        <strain evidence="1">Cailab_2021Rc</strain>
        <tissue evidence="1">Muscle</tissue>
    </source>
</reference>
<evidence type="ECO:0000313" key="2">
    <source>
        <dbReference type="Proteomes" id="UP001558652"/>
    </source>
</evidence>
<keyword evidence="2" id="KW-1185">Reference proteome</keyword>
<accession>A0ABD0YDU1</accession>
<name>A0ABD0YDU1_9HEMI</name>
<organism evidence="1 2">
    <name type="scientific">Ranatra chinensis</name>
    <dbReference type="NCBI Taxonomy" id="642074"/>
    <lineage>
        <taxon>Eukaryota</taxon>
        <taxon>Metazoa</taxon>
        <taxon>Ecdysozoa</taxon>
        <taxon>Arthropoda</taxon>
        <taxon>Hexapoda</taxon>
        <taxon>Insecta</taxon>
        <taxon>Pterygota</taxon>
        <taxon>Neoptera</taxon>
        <taxon>Paraneoptera</taxon>
        <taxon>Hemiptera</taxon>
        <taxon>Heteroptera</taxon>
        <taxon>Panheteroptera</taxon>
        <taxon>Nepomorpha</taxon>
        <taxon>Nepidae</taxon>
        <taxon>Ranatrinae</taxon>
        <taxon>Ranatra</taxon>
    </lineage>
</organism>